<dbReference type="KEGG" id="vai:BU251_05580"/>
<dbReference type="OrthoDB" id="9788988at2"/>
<evidence type="ECO:0000313" key="3">
    <source>
        <dbReference type="Proteomes" id="UP000287243"/>
    </source>
</evidence>
<protein>
    <submittedName>
        <fullName evidence="2">Uncharacterized protein</fullName>
    </submittedName>
</protein>
<keyword evidence="1" id="KW-0732">Signal</keyword>
<reference evidence="2 3" key="1">
    <citation type="submission" date="2017-01" db="EMBL/GenBank/DDBJ databases">
        <title>First insights into the biology of 'candidatus Vampirococcus archaeovorus'.</title>
        <authorList>
            <person name="Kizina J."/>
            <person name="Jordan S."/>
            <person name="Stueber K."/>
            <person name="Reinhardt R."/>
            <person name="Harder J."/>
        </authorList>
    </citation>
    <scope>NUCLEOTIDE SEQUENCE [LARGE SCALE GENOMIC DNA]</scope>
    <source>
        <strain evidence="2 3">LiM</strain>
    </source>
</reference>
<evidence type="ECO:0000313" key="2">
    <source>
        <dbReference type="EMBL" id="QAT17234.1"/>
    </source>
</evidence>
<evidence type="ECO:0000256" key="1">
    <source>
        <dbReference type="SAM" id="SignalP"/>
    </source>
</evidence>
<dbReference type="AlphaFoldDB" id="A0A410P5H1"/>
<name>A0A410P5H1_VELA1</name>
<dbReference type="EMBL" id="CP019384">
    <property type="protein sequence ID" value="QAT17234.1"/>
    <property type="molecule type" value="Genomic_DNA"/>
</dbReference>
<feature type="chain" id="PRO_5019393160" evidence="1">
    <location>
        <begin position="28"/>
        <end position="123"/>
    </location>
</feature>
<proteinExistence type="predicted"/>
<dbReference type="Proteomes" id="UP000287243">
    <property type="component" value="Chromosome"/>
</dbReference>
<dbReference type="RefSeq" id="WP_128699991.1">
    <property type="nucleotide sequence ID" value="NZ_CP019384.1"/>
</dbReference>
<feature type="signal peptide" evidence="1">
    <location>
        <begin position="1"/>
        <end position="27"/>
    </location>
</feature>
<gene>
    <name evidence="2" type="ORF">BU251_05580</name>
</gene>
<keyword evidence="3" id="KW-1185">Reference proteome</keyword>
<accession>A0A410P5H1</accession>
<sequence>MKHWRLFYGVAGVLAVVALAVSECHLAAQEQKYIYTPEGKRDPFVPLVSPAGYLINLEEEENATIRLEGIMYDPSGNSMAIINGELLKVGESINGAVVSKIEPAKIVVIKDNQKIEIELRREE</sequence>
<organism evidence="2 3">
    <name type="scientific">Velamenicoccus archaeovorus</name>
    <dbReference type="NCBI Taxonomy" id="1930593"/>
    <lineage>
        <taxon>Bacteria</taxon>
        <taxon>Pseudomonadati</taxon>
        <taxon>Candidatus Omnitrophota</taxon>
        <taxon>Candidatus Velamenicoccus</taxon>
    </lineage>
</organism>